<evidence type="ECO:0000313" key="1">
    <source>
        <dbReference type="EMBL" id="KRY95004.1"/>
    </source>
</evidence>
<sequence length="51" mass="5895">MEYYFAIKNTSHHLPNAIINSTNVIVRYCLPLQRQKPVFSALDPSLAEDKF</sequence>
<proteinExistence type="predicted"/>
<gene>
    <name evidence="1" type="ORF">T4B_3629</name>
</gene>
<dbReference type="Proteomes" id="UP000054805">
    <property type="component" value="Unassembled WGS sequence"/>
</dbReference>
<organism evidence="1 2">
    <name type="scientific">Trichinella pseudospiralis</name>
    <name type="common">Parasitic roundworm</name>
    <dbReference type="NCBI Taxonomy" id="6337"/>
    <lineage>
        <taxon>Eukaryota</taxon>
        <taxon>Metazoa</taxon>
        <taxon>Ecdysozoa</taxon>
        <taxon>Nematoda</taxon>
        <taxon>Enoplea</taxon>
        <taxon>Dorylaimia</taxon>
        <taxon>Trichinellida</taxon>
        <taxon>Trichinellidae</taxon>
        <taxon>Trichinella</taxon>
    </lineage>
</organism>
<accession>A0A0V1GA32</accession>
<name>A0A0V1GA32_TRIPS</name>
<dbReference type="AlphaFoldDB" id="A0A0V1GA32"/>
<comment type="caution">
    <text evidence="1">The sequence shown here is derived from an EMBL/GenBank/DDBJ whole genome shotgun (WGS) entry which is preliminary data.</text>
</comment>
<dbReference type="EMBL" id="JYDS01004653">
    <property type="protein sequence ID" value="KRY95004.1"/>
    <property type="molecule type" value="Genomic_DNA"/>
</dbReference>
<reference evidence="1 2" key="1">
    <citation type="submission" date="2015-01" db="EMBL/GenBank/DDBJ databases">
        <title>Evolution of Trichinella species and genotypes.</title>
        <authorList>
            <person name="Korhonen P.K."/>
            <person name="Edoardo P."/>
            <person name="Giuseppe L.R."/>
            <person name="Gasser R.B."/>
        </authorList>
    </citation>
    <scope>NUCLEOTIDE SEQUENCE [LARGE SCALE GENOMIC DNA]</scope>
    <source>
        <strain evidence="1">ISS588</strain>
    </source>
</reference>
<evidence type="ECO:0000313" key="2">
    <source>
        <dbReference type="Proteomes" id="UP000054805"/>
    </source>
</evidence>
<protein>
    <submittedName>
        <fullName evidence="1">Uncharacterized protein</fullName>
    </submittedName>
</protein>
<keyword evidence="2" id="KW-1185">Reference proteome</keyword>